<feature type="compositionally biased region" description="Low complexity" evidence="1">
    <location>
        <begin position="61"/>
        <end position="70"/>
    </location>
</feature>
<dbReference type="AlphaFoldDB" id="A0A7C9M5C8"/>
<feature type="compositionally biased region" description="Basic and acidic residues" evidence="1">
    <location>
        <begin position="71"/>
        <end position="80"/>
    </location>
</feature>
<reference evidence="2 3" key="1">
    <citation type="submission" date="2019-12" db="EMBL/GenBank/DDBJ databases">
        <title>Deinococcus sp. HMF7620 Genome sequencing and assembly.</title>
        <authorList>
            <person name="Kang H."/>
            <person name="Kim H."/>
            <person name="Joh K."/>
        </authorList>
    </citation>
    <scope>NUCLEOTIDE SEQUENCE [LARGE SCALE GENOMIC DNA]</scope>
    <source>
        <strain evidence="2 3">HMF7620</strain>
    </source>
</reference>
<dbReference type="Proteomes" id="UP000483286">
    <property type="component" value="Unassembled WGS sequence"/>
</dbReference>
<feature type="region of interest" description="Disordered" evidence="1">
    <location>
        <begin position="58"/>
        <end position="102"/>
    </location>
</feature>
<name>A0A7C9M5C8_9DEIO</name>
<dbReference type="EMBL" id="WQLB01000006">
    <property type="protein sequence ID" value="MVN86345.1"/>
    <property type="molecule type" value="Genomic_DNA"/>
</dbReference>
<evidence type="ECO:0000313" key="3">
    <source>
        <dbReference type="Proteomes" id="UP000483286"/>
    </source>
</evidence>
<keyword evidence="3" id="KW-1185">Reference proteome</keyword>
<comment type="caution">
    <text evidence="2">The sequence shown here is derived from an EMBL/GenBank/DDBJ whole genome shotgun (WGS) entry which is preliminary data.</text>
</comment>
<evidence type="ECO:0008006" key="4">
    <source>
        <dbReference type="Google" id="ProtNLM"/>
    </source>
</evidence>
<gene>
    <name evidence="2" type="ORF">GO986_06160</name>
</gene>
<feature type="region of interest" description="Disordered" evidence="1">
    <location>
        <begin position="136"/>
        <end position="160"/>
    </location>
</feature>
<sequence>MRQQGKAGRGQRWLLALLCLLASFAFLGRVTGSGGSALAPLLRVTAAPLAGLVERTEAHAHSAAHAGHSHQPPEEADRSHPAPQAPVTALSDAAPNAPPHRADHGAHCPFCFTAAFALEAGRALLFVALPASQAARVPTAQRPVLAPQRGPQPRAPPVLG</sequence>
<organism evidence="2 3">
    <name type="scientific">Deinococcus arboris</name>
    <dbReference type="NCBI Taxonomy" id="2682977"/>
    <lineage>
        <taxon>Bacteria</taxon>
        <taxon>Thermotogati</taxon>
        <taxon>Deinococcota</taxon>
        <taxon>Deinococci</taxon>
        <taxon>Deinococcales</taxon>
        <taxon>Deinococcaceae</taxon>
        <taxon>Deinococcus</taxon>
    </lineage>
</organism>
<dbReference type="RefSeq" id="WP_157458414.1">
    <property type="nucleotide sequence ID" value="NZ_WQLB01000006.1"/>
</dbReference>
<accession>A0A7C9M5C8</accession>
<proteinExistence type="predicted"/>
<protein>
    <recommendedName>
        <fullName evidence="4">DUF2946 domain-containing protein</fullName>
    </recommendedName>
</protein>
<evidence type="ECO:0000313" key="2">
    <source>
        <dbReference type="EMBL" id="MVN86345.1"/>
    </source>
</evidence>
<evidence type="ECO:0000256" key="1">
    <source>
        <dbReference type="SAM" id="MobiDB-lite"/>
    </source>
</evidence>